<protein>
    <recommendedName>
        <fullName evidence="4">J domain-containing protein</fullName>
    </recommendedName>
</protein>
<feature type="compositionally biased region" description="Low complexity" evidence="1">
    <location>
        <begin position="98"/>
        <end position="107"/>
    </location>
</feature>
<evidence type="ECO:0000313" key="3">
    <source>
        <dbReference type="Proteomes" id="UP000469430"/>
    </source>
</evidence>
<reference evidence="2 3" key="1">
    <citation type="submission" date="2019-12" db="EMBL/GenBank/DDBJ databases">
        <title>Genomic-based taxomic classification of the family Erythrobacteraceae.</title>
        <authorList>
            <person name="Xu L."/>
        </authorList>
    </citation>
    <scope>NUCLEOTIDE SEQUENCE [LARGE SCALE GENOMIC DNA]</scope>
    <source>
        <strain evidence="2 3">S36</strain>
    </source>
</reference>
<feature type="region of interest" description="Disordered" evidence="1">
    <location>
        <begin position="66"/>
        <end position="140"/>
    </location>
</feature>
<dbReference type="RefSeq" id="WP_377019363.1">
    <property type="nucleotide sequence ID" value="NZ_JBHSCP010000001.1"/>
</dbReference>
<dbReference type="AlphaFoldDB" id="A0A6I4TYL4"/>
<feature type="compositionally biased region" description="Basic and acidic residues" evidence="1">
    <location>
        <begin position="81"/>
        <end position="97"/>
    </location>
</feature>
<evidence type="ECO:0000313" key="2">
    <source>
        <dbReference type="EMBL" id="MXO99738.1"/>
    </source>
</evidence>
<sequence length="597" mass="65446">MSGSYRREPWRTLEIDETSDRSAIRHAYAARLKTLDIDREIAAYQQLREARDYALMLAREQEHGAGDYAAPLSPFDDPASTDERATEAEGGERDRAPAFDAPAGDAPSTDADGSRDLPATDGGDVAAEEQPPAPPAQMGVAQIAAPEPEEIEATQAAEPEAQEAAEEHPTAPQVLLAILYPGQEYSAEPLDHEMFSLACAALGQVLAEAEESAIDQQQAIEEWLAHHLASSWPRSAHLVEHASENFSWLDESGSLSERPAVRFLNERLRGMRFVEKVQERDHPLRDAWVELSKPGRRRNFWFSKVNKEEVRQLLVGLRERYPEIESYLDPQRVGSWEERLNGGGGSPWGTSTLIIFGILALVRVAGALGGSTQSEPSLPPPIMVQDPLEGATLDQEAIDETITDLFGTRLPDLEISGQTPASFWSGIRLVGRMDGMGQVAQAAQAVPLQQLRQLTQMAARDAPFEQLVSIKQVKLDLLRSIRDHAGVDACVEFSRGQTISQVFPVEESVRSRERALAAKLLEAGLLMPSSSKFPESAVIPGSVVDKVVKRANLTEDELEKTSQGQGGSDIQCRYNIALLEAVLQRPGDVSAELLRMM</sequence>
<evidence type="ECO:0008006" key="4">
    <source>
        <dbReference type="Google" id="ProtNLM"/>
    </source>
</evidence>
<accession>A0A6I4TYL4</accession>
<comment type="caution">
    <text evidence="2">The sequence shown here is derived from an EMBL/GenBank/DDBJ whole genome shotgun (WGS) entry which is preliminary data.</text>
</comment>
<name>A0A6I4TYL4_9SPHN</name>
<keyword evidence="3" id="KW-1185">Reference proteome</keyword>
<dbReference type="Proteomes" id="UP000469430">
    <property type="component" value="Unassembled WGS sequence"/>
</dbReference>
<organism evidence="2 3">
    <name type="scientific">Croceibacterium xixiisoli</name>
    <dbReference type="NCBI Taxonomy" id="1476466"/>
    <lineage>
        <taxon>Bacteria</taxon>
        <taxon>Pseudomonadati</taxon>
        <taxon>Pseudomonadota</taxon>
        <taxon>Alphaproteobacteria</taxon>
        <taxon>Sphingomonadales</taxon>
        <taxon>Erythrobacteraceae</taxon>
        <taxon>Croceibacterium</taxon>
    </lineage>
</organism>
<dbReference type="EMBL" id="WTYJ01000002">
    <property type="protein sequence ID" value="MXO99738.1"/>
    <property type="molecule type" value="Genomic_DNA"/>
</dbReference>
<proteinExistence type="predicted"/>
<gene>
    <name evidence="2" type="ORF">GRI97_12140</name>
</gene>
<evidence type="ECO:0000256" key="1">
    <source>
        <dbReference type="SAM" id="MobiDB-lite"/>
    </source>
</evidence>